<organism evidence="14 15">
    <name type="scientific">SAR324 cluster bacterium</name>
    <dbReference type="NCBI Taxonomy" id="2024889"/>
    <lineage>
        <taxon>Bacteria</taxon>
        <taxon>Deltaproteobacteria</taxon>
        <taxon>SAR324 cluster</taxon>
    </lineage>
</organism>
<evidence type="ECO:0000256" key="9">
    <source>
        <dbReference type="NCBIfam" id="TIGR00065"/>
    </source>
</evidence>
<dbReference type="AlphaFoldDB" id="A0A2D6YGK2"/>
<dbReference type="InterPro" id="IPR000158">
    <property type="entry name" value="Cell_div_FtsZ"/>
</dbReference>
<dbReference type="Gene3D" id="3.30.1330.20">
    <property type="entry name" value="Tubulin/FtsZ, C-terminal domain"/>
    <property type="match status" value="1"/>
</dbReference>
<dbReference type="GO" id="GO:0005737">
    <property type="term" value="C:cytoplasm"/>
    <property type="evidence" value="ECO:0007669"/>
    <property type="project" value="UniProtKB-SubCell"/>
</dbReference>
<dbReference type="GO" id="GO:0003924">
    <property type="term" value="F:GTPase activity"/>
    <property type="evidence" value="ECO:0007669"/>
    <property type="project" value="UniProtKB-UniRule"/>
</dbReference>
<reference evidence="15" key="1">
    <citation type="submission" date="2017-09" db="EMBL/GenBank/DDBJ databases">
        <title>The Reconstruction of 2,631 Draft Metagenome-Assembled Genomes from the Global Oceans.</title>
        <authorList>
            <person name="Tully B.J."/>
            <person name="Graham E.D."/>
            <person name="Heidelberg J.F."/>
        </authorList>
    </citation>
    <scope>NUCLEOTIDE SEQUENCE [LARGE SCALE GENOMIC DNA]</scope>
</reference>
<dbReference type="InterPro" id="IPR045061">
    <property type="entry name" value="FtsZ/CetZ"/>
</dbReference>
<feature type="binding site" evidence="8">
    <location>
        <begin position="105"/>
        <end position="107"/>
    </location>
    <ligand>
        <name>GTP</name>
        <dbReference type="ChEBI" id="CHEBI:37565"/>
    </ligand>
</feature>
<evidence type="ECO:0000256" key="6">
    <source>
        <dbReference type="ARBA" id="ARBA00023210"/>
    </source>
</evidence>
<feature type="binding site" evidence="8">
    <location>
        <position position="136"/>
    </location>
    <ligand>
        <name>GTP</name>
        <dbReference type="ChEBI" id="CHEBI:37565"/>
    </ligand>
</feature>
<dbReference type="FunFam" id="3.40.50.1440:FF:000023">
    <property type="entry name" value="Cell division protein FtsZ"/>
    <property type="match status" value="1"/>
</dbReference>
<keyword evidence="3 8" id="KW-0132">Cell division</keyword>
<evidence type="ECO:0000256" key="11">
    <source>
        <dbReference type="SAM" id="MobiDB-lite"/>
    </source>
</evidence>
<evidence type="ECO:0000256" key="2">
    <source>
        <dbReference type="ARBA" id="ARBA00022490"/>
    </source>
</evidence>
<dbReference type="PROSITE" id="PS01135">
    <property type="entry name" value="FTSZ_2"/>
    <property type="match status" value="1"/>
</dbReference>
<gene>
    <name evidence="8" type="primary">ftsZ</name>
    <name evidence="14" type="ORF">CMN54_02430</name>
</gene>
<feature type="binding site" evidence="8">
    <location>
        <begin position="18"/>
        <end position="22"/>
    </location>
    <ligand>
        <name>GTP</name>
        <dbReference type="ChEBI" id="CHEBI:37565"/>
    </ligand>
</feature>
<evidence type="ECO:0000256" key="3">
    <source>
        <dbReference type="ARBA" id="ARBA00022618"/>
    </source>
</evidence>
<dbReference type="GO" id="GO:0051258">
    <property type="term" value="P:protein polymerization"/>
    <property type="evidence" value="ECO:0007669"/>
    <property type="project" value="UniProtKB-UniRule"/>
</dbReference>
<keyword evidence="6 8" id="KW-0717">Septation</keyword>
<comment type="similarity">
    <text evidence="1 8 10">Belongs to the FtsZ family.</text>
</comment>
<dbReference type="InterPro" id="IPR003008">
    <property type="entry name" value="Tubulin_FtsZ_GTPase"/>
</dbReference>
<evidence type="ECO:0000256" key="8">
    <source>
        <dbReference type="HAMAP-Rule" id="MF_00909"/>
    </source>
</evidence>
<dbReference type="InterPro" id="IPR036525">
    <property type="entry name" value="Tubulin/FtsZ_GTPase_sf"/>
</dbReference>
<evidence type="ECO:0000313" key="15">
    <source>
        <dbReference type="Proteomes" id="UP000226525"/>
    </source>
</evidence>
<dbReference type="Gene3D" id="3.40.50.1440">
    <property type="entry name" value="Tubulin/FtsZ, GTPase domain"/>
    <property type="match status" value="1"/>
</dbReference>
<dbReference type="GO" id="GO:0005525">
    <property type="term" value="F:GTP binding"/>
    <property type="evidence" value="ECO:0007669"/>
    <property type="project" value="UniProtKB-UniRule"/>
</dbReference>
<dbReference type="SMART" id="SM00865">
    <property type="entry name" value="Tubulin_C"/>
    <property type="match status" value="1"/>
</dbReference>
<comment type="subunit">
    <text evidence="8">Homodimer. Polymerizes to form a dynamic ring structure in a strictly GTP-dependent manner. Interacts directly with several other division proteins.</text>
</comment>
<evidence type="ECO:0000259" key="13">
    <source>
        <dbReference type="SMART" id="SM00865"/>
    </source>
</evidence>
<keyword evidence="2 8" id="KW-0963">Cytoplasm</keyword>
<feature type="binding site" evidence="8">
    <location>
        <position position="184"/>
    </location>
    <ligand>
        <name>GTP</name>
        <dbReference type="ChEBI" id="CHEBI:37565"/>
    </ligand>
</feature>
<feature type="domain" description="Tubulin/FtsZ 2-layer sandwich" evidence="13">
    <location>
        <begin position="204"/>
        <end position="322"/>
    </location>
</feature>
<dbReference type="InterPro" id="IPR037103">
    <property type="entry name" value="Tubulin/FtsZ-like_C"/>
</dbReference>
<feature type="binding site" evidence="8">
    <location>
        <position position="140"/>
    </location>
    <ligand>
        <name>GTP</name>
        <dbReference type="ChEBI" id="CHEBI:37565"/>
    </ligand>
</feature>
<dbReference type="SMART" id="SM00864">
    <property type="entry name" value="Tubulin"/>
    <property type="match status" value="1"/>
</dbReference>
<dbReference type="EMBL" id="NZEX01000024">
    <property type="protein sequence ID" value="MAH62311.1"/>
    <property type="molecule type" value="Genomic_DNA"/>
</dbReference>
<accession>A0A2D6YGK2</accession>
<evidence type="ECO:0000256" key="7">
    <source>
        <dbReference type="ARBA" id="ARBA00023306"/>
    </source>
</evidence>
<name>A0A2D6YGK2_9DELT</name>
<dbReference type="PROSITE" id="PS01134">
    <property type="entry name" value="FTSZ_1"/>
    <property type="match status" value="1"/>
</dbReference>
<comment type="subcellular location">
    <subcellularLocation>
        <location evidence="8">Cytoplasm</location>
    </subcellularLocation>
    <text evidence="8">Assembles at midcell at the inner surface of the cytoplasmic membrane.</text>
</comment>
<dbReference type="CDD" id="cd02201">
    <property type="entry name" value="FtsZ_type1"/>
    <property type="match status" value="1"/>
</dbReference>
<keyword evidence="5 8" id="KW-0342">GTP-binding</keyword>
<evidence type="ECO:0000256" key="1">
    <source>
        <dbReference type="ARBA" id="ARBA00009690"/>
    </source>
</evidence>
<sequence>MQPVQSDTPNIKVIGIGGGGGNAINRMVDAGVRGVEFIAANTDLQDLNKSKATYKLQLGRSSTRGLGAGAKPEVGRAAAMESESQIRESIDGADMVFITAGMGGGTGTGGAPVISRIARESRALTVGVVTLPFNFEASKRSRLAEEGIEELQKHVDTLIIIPNNNLLGIIDQRTSLMEAFSFADEVLRQGIQGISDLITLDGIVNLDFADVRTVMENKGKAVMGTGRASGDKRARRAAERAIHSPLLSDCNIRGARGILMNVVGSESMTLHEVHEASSFIEEQGHEDAVIIWGASINPSLGDEILITVIATGFDNQPSVSTKNPAQEIVEEVAEPPIIEEQIPDVKEVEVQLKTMRFEPSRPTVAKAIEEEEEKVEVEEANEEITPAIVFVPEKEVNVEEDSSFTLAEEPAITLVAEVEQNKHTPEKNEIQGPIHALSLDATEEETAKIGDDESEEPPFYSLGGSEVGDEEAEPVIYVASPTNHFLEERIPLEEPDNAASQVEAIPTIQKTNPPPDRNEDSVVVETAEPVIAVATVSDARVRRPEGVEIESAPKEIFNSSAAKKLTDAHKQRSQELTEQSRTTGSIGNNDDSIEKTTIPTSNPTLTAQPTIRVFQNRRDFHKNLDIPTFIRKKLSPPSN</sequence>
<dbReference type="Proteomes" id="UP000226525">
    <property type="component" value="Unassembled WGS sequence"/>
</dbReference>
<dbReference type="InterPro" id="IPR008280">
    <property type="entry name" value="Tub_FtsZ_C"/>
</dbReference>
<keyword evidence="7 8" id="KW-0131">Cell cycle</keyword>
<dbReference type="HAMAP" id="MF_00909">
    <property type="entry name" value="FtsZ"/>
    <property type="match status" value="1"/>
</dbReference>
<dbReference type="PANTHER" id="PTHR30314:SF3">
    <property type="entry name" value="MITOCHONDRIAL DIVISION PROTEIN FSZA"/>
    <property type="match status" value="1"/>
</dbReference>
<dbReference type="SUPFAM" id="SSF52490">
    <property type="entry name" value="Tubulin nucleotide-binding domain-like"/>
    <property type="match status" value="1"/>
</dbReference>
<comment type="function">
    <text evidence="8 10">Essential cell division protein that forms a contractile ring structure (Z ring) at the future cell division site. The regulation of the ring assembly controls the timing and the location of cell division. One of the functions of the FtsZ ring is to recruit other cell division proteins to the septum to produce a new cell wall between the dividing cells. Binds GTP and shows GTPase activity.</text>
</comment>
<feature type="domain" description="Tubulin/FtsZ GTPase" evidence="12">
    <location>
        <begin position="10"/>
        <end position="202"/>
    </location>
</feature>
<feature type="region of interest" description="Disordered" evidence="11">
    <location>
        <begin position="558"/>
        <end position="608"/>
    </location>
</feature>
<dbReference type="Pfam" id="PF12327">
    <property type="entry name" value="FtsZ_C"/>
    <property type="match status" value="1"/>
</dbReference>
<proteinExistence type="inferred from homology"/>
<dbReference type="GO" id="GO:0032153">
    <property type="term" value="C:cell division site"/>
    <property type="evidence" value="ECO:0007669"/>
    <property type="project" value="UniProtKB-UniRule"/>
</dbReference>
<comment type="caution">
    <text evidence="14">The sequence shown here is derived from an EMBL/GenBank/DDBJ whole genome shotgun (WGS) entry which is preliminary data.</text>
</comment>
<dbReference type="GO" id="GO:0043093">
    <property type="term" value="P:FtsZ-dependent cytokinesis"/>
    <property type="evidence" value="ECO:0007669"/>
    <property type="project" value="UniProtKB-UniRule"/>
</dbReference>
<dbReference type="InterPro" id="IPR024757">
    <property type="entry name" value="FtsZ_C"/>
</dbReference>
<dbReference type="InterPro" id="IPR020805">
    <property type="entry name" value="Cell_div_FtsZ_CS"/>
</dbReference>
<dbReference type="NCBIfam" id="TIGR00065">
    <property type="entry name" value="ftsZ"/>
    <property type="match status" value="1"/>
</dbReference>
<dbReference type="Pfam" id="PF00091">
    <property type="entry name" value="Tubulin"/>
    <property type="match status" value="1"/>
</dbReference>
<evidence type="ECO:0000256" key="4">
    <source>
        <dbReference type="ARBA" id="ARBA00022741"/>
    </source>
</evidence>
<protein>
    <recommendedName>
        <fullName evidence="8 9">Cell division protein FtsZ</fullName>
    </recommendedName>
</protein>
<evidence type="ECO:0000256" key="5">
    <source>
        <dbReference type="ARBA" id="ARBA00023134"/>
    </source>
</evidence>
<dbReference type="GO" id="GO:0000917">
    <property type="term" value="P:division septum assembly"/>
    <property type="evidence" value="ECO:0007669"/>
    <property type="project" value="UniProtKB-KW"/>
</dbReference>
<keyword evidence="4 8" id="KW-0547">Nucleotide-binding</keyword>
<dbReference type="PRINTS" id="PR00423">
    <property type="entry name" value="CELLDVISFTSZ"/>
</dbReference>
<dbReference type="InterPro" id="IPR018316">
    <property type="entry name" value="Tubulin/FtsZ_2-layer-sand-dom"/>
</dbReference>
<dbReference type="PANTHER" id="PTHR30314">
    <property type="entry name" value="CELL DIVISION PROTEIN FTSZ-RELATED"/>
    <property type="match status" value="1"/>
</dbReference>
<evidence type="ECO:0000313" key="14">
    <source>
        <dbReference type="EMBL" id="MAH62311.1"/>
    </source>
</evidence>
<evidence type="ECO:0000256" key="10">
    <source>
        <dbReference type="RuleBase" id="RU000631"/>
    </source>
</evidence>
<dbReference type="SUPFAM" id="SSF55307">
    <property type="entry name" value="Tubulin C-terminal domain-like"/>
    <property type="match status" value="1"/>
</dbReference>
<feature type="compositionally biased region" description="Basic and acidic residues" evidence="11">
    <location>
        <begin position="564"/>
        <end position="575"/>
    </location>
</feature>
<feature type="compositionally biased region" description="Polar residues" evidence="11">
    <location>
        <begin position="576"/>
        <end position="608"/>
    </location>
</feature>
<evidence type="ECO:0000259" key="12">
    <source>
        <dbReference type="SMART" id="SM00864"/>
    </source>
</evidence>